<evidence type="ECO:0000256" key="1">
    <source>
        <dbReference type="ARBA" id="ARBA00023015"/>
    </source>
</evidence>
<sequence>MPIPSSHNKVSGAGSSRKLLSALLCFTEERPTWTVADLATELDLSVTSTYRYVALLREVGLLDSAAQNSYRVTDLVLSLARACEAAQAPLAEIGLPIMTRVRDEIDETVLIARRGGDAAYCVDRVESRRPVRLQFDKGQAMSLHAGSLSRILLASMSRSERAAHLAAILPALPSARITMLTDEALDRTQAEGWTESFEEVDEGIWGCAAAITSHGAVVASIGTAAPIFRSDQTRRDRMIELIRGAAAEISELLDQY</sequence>
<keyword evidence="1" id="KW-0805">Transcription regulation</keyword>
<dbReference type="EMBL" id="JAWLKB010000003">
    <property type="protein sequence ID" value="MDV6266701.1"/>
    <property type="molecule type" value="Genomic_DNA"/>
</dbReference>
<dbReference type="Gene3D" id="1.10.10.10">
    <property type="entry name" value="Winged helix-like DNA-binding domain superfamily/Winged helix DNA-binding domain"/>
    <property type="match status" value="1"/>
</dbReference>
<dbReference type="Pfam" id="PF09339">
    <property type="entry name" value="HTH_IclR"/>
    <property type="match status" value="1"/>
</dbReference>
<feature type="domain" description="IclR-ED" evidence="4">
    <location>
        <begin position="75"/>
        <end position="255"/>
    </location>
</feature>
<dbReference type="PROSITE" id="PS51078">
    <property type="entry name" value="ICLR_ED"/>
    <property type="match status" value="1"/>
</dbReference>
<evidence type="ECO:0000313" key="5">
    <source>
        <dbReference type="EMBL" id="MDV6266701.1"/>
    </source>
</evidence>
<dbReference type="InterPro" id="IPR029016">
    <property type="entry name" value="GAF-like_dom_sf"/>
</dbReference>
<name>A0ABU4BR57_RHOGO</name>
<proteinExistence type="predicted"/>
<evidence type="ECO:0000256" key="2">
    <source>
        <dbReference type="ARBA" id="ARBA00023125"/>
    </source>
</evidence>
<dbReference type="PANTHER" id="PTHR30136:SF24">
    <property type="entry name" value="HTH-TYPE TRANSCRIPTIONAL REPRESSOR ALLR"/>
    <property type="match status" value="1"/>
</dbReference>
<dbReference type="RefSeq" id="WP_317541069.1">
    <property type="nucleotide sequence ID" value="NZ_JAWLKB010000003.1"/>
</dbReference>
<dbReference type="Proteomes" id="UP001185927">
    <property type="component" value="Unassembled WGS sequence"/>
</dbReference>
<dbReference type="InterPro" id="IPR036388">
    <property type="entry name" value="WH-like_DNA-bd_sf"/>
</dbReference>
<dbReference type="SUPFAM" id="SSF46785">
    <property type="entry name" value="Winged helix' DNA-binding domain"/>
    <property type="match status" value="1"/>
</dbReference>
<dbReference type="SMART" id="SM00346">
    <property type="entry name" value="HTH_ICLR"/>
    <property type="match status" value="1"/>
</dbReference>
<dbReference type="Pfam" id="PF01614">
    <property type="entry name" value="IclR_C"/>
    <property type="match status" value="1"/>
</dbReference>
<evidence type="ECO:0000313" key="6">
    <source>
        <dbReference type="Proteomes" id="UP001185927"/>
    </source>
</evidence>
<keyword evidence="2" id="KW-0238">DNA-binding</keyword>
<dbReference type="Gene3D" id="3.30.450.40">
    <property type="match status" value="1"/>
</dbReference>
<comment type="caution">
    <text evidence="5">The sequence shown here is derived from an EMBL/GenBank/DDBJ whole genome shotgun (WGS) entry which is preliminary data.</text>
</comment>
<evidence type="ECO:0000259" key="4">
    <source>
        <dbReference type="PROSITE" id="PS51078"/>
    </source>
</evidence>
<evidence type="ECO:0000256" key="3">
    <source>
        <dbReference type="ARBA" id="ARBA00023163"/>
    </source>
</evidence>
<dbReference type="InterPro" id="IPR005471">
    <property type="entry name" value="Tscrpt_reg_IclR_N"/>
</dbReference>
<accession>A0ABU4BR57</accession>
<dbReference type="InterPro" id="IPR014757">
    <property type="entry name" value="Tscrpt_reg_IclR_C"/>
</dbReference>
<gene>
    <name evidence="5" type="ORF">R3Q16_08805</name>
</gene>
<keyword evidence="6" id="KW-1185">Reference proteome</keyword>
<dbReference type="InterPro" id="IPR050707">
    <property type="entry name" value="HTH_MetabolicPath_Reg"/>
</dbReference>
<dbReference type="InterPro" id="IPR036390">
    <property type="entry name" value="WH_DNA-bd_sf"/>
</dbReference>
<protein>
    <submittedName>
        <fullName evidence="5">IclR family transcriptional regulator</fullName>
    </submittedName>
</protein>
<organism evidence="5 6">
    <name type="scientific">Rhodococcus globerulus</name>
    <dbReference type="NCBI Taxonomy" id="33008"/>
    <lineage>
        <taxon>Bacteria</taxon>
        <taxon>Bacillati</taxon>
        <taxon>Actinomycetota</taxon>
        <taxon>Actinomycetes</taxon>
        <taxon>Mycobacteriales</taxon>
        <taxon>Nocardiaceae</taxon>
        <taxon>Rhodococcus</taxon>
    </lineage>
</organism>
<reference evidence="5 6" key="1">
    <citation type="submission" date="2023-10" db="EMBL/GenBank/DDBJ databases">
        <title>Development of a sustainable strategy for remediation of hydrocarbon-contaminated territories based on the waste exchange concept.</title>
        <authorList>
            <person name="Krivoruchko A."/>
        </authorList>
    </citation>
    <scope>NUCLEOTIDE SEQUENCE [LARGE SCALE GENOMIC DNA]</scope>
    <source>
        <strain evidence="5 6">IEGM 1203</strain>
    </source>
</reference>
<keyword evidence="3" id="KW-0804">Transcription</keyword>
<dbReference type="SUPFAM" id="SSF55781">
    <property type="entry name" value="GAF domain-like"/>
    <property type="match status" value="1"/>
</dbReference>
<dbReference type="PANTHER" id="PTHR30136">
    <property type="entry name" value="HELIX-TURN-HELIX TRANSCRIPTIONAL REGULATOR, ICLR FAMILY"/>
    <property type="match status" value="1"/>
</dbReference>